<evidence type="ECO:0000313" key="1">
    <source>
        <dbReference type="EMBL" id="MCL1629488.1"/>
    </source>
</evidence>
<evidence type="ECO:0000313" key="2">
    <source>
        <dbReference type="Proteomes" id="UP001202550"/>
    </source>
</evidence>
<dbReference type="Proteomes" id="UP001202550">
    <property type="component" value="Unassembled WGS sequence"/>
</dbReference>
<comment type="caution">
    <text evidence="1">The sequence shown here is derived from an EMBL/GenBank/DDBJ whole genome shotgun (WGS) entry which is preliminary data.</text>
</comment>
<organism evidence="1 2">
    <name type="scientific">Roseinatronobacter domitianus</name>
    <dbReference type="NCBI Taxonomy" id="2940293"/>
    <lineage>
        <taxon>Bacteria</taxon>
        <taxon>Pseudomonadati</taxon>
        <taxon>Pseudomonadota</taxon>
        <taxon>Alphaproteobacteria</taxon>
        <taxon>Rhodobacterales</taxon>
        <taxon>Paracoccaceae</taxon>
        <taxon>Roseinatronobacter</taxon>
    </lineage>
</organism>
<accession>A0ABT0M4B1</accession>
<dbReference type="RefSeq" id="WP_249059441.1">
    <property type="nucleotide sequence ID" value="NZ_JALZWP010000012.1"/>
</dbReference>
<keyword evidence="2" id="KW-1185">Reference proteome</keyword>
<dbReference type="Pfam" id="PF04465">
    <property type="entry name" value="DUF499"/>
    <property type="match status" value="1"/>
</dbReference>
<sequence length="304" mass="33296">MVENLKNSACASVALLNEGLGSLDIRIPPKLSEQRFWSPQAFFRETYFTAGLRDLMIRVAGGLSGNFLPSIYELDARSGGGKTHALLALYHMVGAGASLNVPELRGLFSEASTALPEKINRVVITGGVSHPRVVGDALDDFEIKTLWGEIAWQIGGREAYEIVADHDRTGTPPPSNLLMNVLSDHSPCLILVDGWLSYLNHVGQASERPDDEALLAHLGFIFSFSEAVRRVPGAVLVASEPEGVVFSDRRAREIRTELHKIFKFVERWQPATPAEKLEIARKRLCGDVANNSDLVSLKPAEAEE</sequence>
<gene>
    <name evidence="1" type="ORF">M3N55_12175</name>
</gene>
<proteinExistence type="predicted"/>
<protein>
    <submittedName>
        <fullName evidence="1">DUF499 domain-containing protein</fullName>
    </submittedName>
</protein>
<name>A0ABT0M4B1_9RHOB</name>
<reference evidence="1 2" key="1">
    <citation type="submission" date="2022-05" db="EMBL/GenBank/DDBJ databases">
        <title>Seasonal and diel survey of microbial diversity of the Tyrrhenian coast.</title>
        <authorList>
            <person name="Gattoni G."/>
            <person name="Corral P."/>
        </authorList>
    </citation>
    <scope>NUCLEOTIDE SEQUENCE [LARGE SCALE GENOMIC DNA]</scope>
    <source>
        <strain evidence="1 2">V10</strain>
    </source>
</reference>
<dbReference type="EMBL" id="JALZWP010000012">
    <property type="protein sequence ID" value="MCL1629488.1"/>
    <property type="molecule type" value="Genomic_DNA"/>
</dbReference>
<dbReference type="InterPro" id="IPR007555">
    <property type="entry name" value="DUF499"/>
</dbReference>